<reference evidence="2" key="1">
    <citation type="submission" date="2012-11" db="EMBL/GenBank/DDBJ databases">
        <authorList>
            <person name="Lucero-Rivera Y.E."/>
            <person name="Tovar-Ramirez D."/>
        </authorList>
    </citation>
    <scope>NUCLEOTIDE SEQUENCE</scope>
    <source>
        <tissue evidence="2">Salivary gland</tissue>
    </source>
</reference>
<evidence type="ECO:0000256" key="1">
    <source>
        <dbReference type="SAM" id="SignalP"/>
    </source>
</evidence>
<proteinExistence type="evidence at transcript level"/>
<name>L7MAF3_RHIPC</name>
<sequence>MASFRLLCVLCLVTGIIAAVKKPSECLTKGFRCRFLLFCSSKNRVPISGCGFLQTCCRKKAQTCKSIHGTCQNTTAVCLGLKHGLMECPKGQSCCVSTVH</sequence>
<feature type="signal peptide" evidence="1">
    <location>
        <begin position="1"/>
        <end position="18"/>
    </location>
</feature>
<protein>
    <submittedName>
        <fullName evidence="2">Putative carboxypeptidase inhibitor</fullName>
    </submittedName>
</protein>
<keyword evidence="1" id="KW-0732">Signal</keyword>
<evidence type="ECO:0000313" key="2">
    <source>
        <dbReference type="EMBL" id="JAA60862.1"/>
    </source>
</evidence>
<dbReference type="EMBL" id="GACK01004172">
    <property type="protein sequence ID" value="JAA60862.1"/>
    <property type="molecule type" value="mRNA"/>
</dbReference>
<accession>L7MAF3</accession>
<reference evidence="2" key="2">
    <citation type="journal article" date="2015" name="J. Proteomics">
        <title>Sexual differences in the sialomes of the zebra tick, Rhipicephalus pulchellus.</title>
        <authorList>
            <person name="Tan A.W."/>
            <person name="Francischetti I.M."/>
            <person name="Slovak M."/>
            <person name="Kini R.M."/>
            <person name="Ribeiro J.M."/>
        </authorList>
    </citation>
    <scope>NUCLEOTIDE SEQUENCE</scope>
    <source>
        <tissue evidence="2">Salivary gland</tissue>
    </source>
</reference>
<organism evidence="2">
    <name type="scientific">Rhipicephalus pulchellus</name>
    <name type="common">Yellow backed tick</name>
    <name type="synonym">Dermacentor pulchellus</name>
    <dbReference type="NCBI Taxonomy" id="72859"/>
    <lineage>
        <taxon>Eukaryota</taxon>
        <taxon>Metazoa</taxon>
        <taxon>Ecdysozoa</taxon>
        <taxon>Arthropoda</taxon>
        <taxon>Chelicerata</taxon>
        <taxon>Arachnida</taxon>
        <taxon>Acari</taxon>
        <taxon>Parasitiformes</taxon>
        <taxon>Ixodida</taxon>
        <taxon>Ixodoidea</taxon>
        <taxon>Ixodidae</taxon>
        <taxon>Rhipicephalinae</taxon>
        <taxon>Rhipicephalus</taxon>
        <taxon>Rhipicephalus</taxon>
    </lineage>
</organism>
<dbReference type="AlphaFoldDB" id="L7MAF3"/>
<feature type="chain" id="PRO_5003981166" evidence="1">
    <location>
        <begin position="19"/>
        <end position="100"/>
    </location>
</feature>